<dbReference type="InterPro" id="IPR037066">
    <property type="entry name" value="Plug_dom_sf"/>
</dbReference>
<dbReference type="InterPro" id="IPR000531">
    <property type="entry name" value="Beta-barrel_TonB"/>
</dbReference>
<dbReference type="PROSITE" id="PS01156">
    <property type="entry name" value="TONB_DEPENDENT_REC_2"/>
    <property type="match status" value="1"/>
</dbReference>
<dbReference type="InterPro" id="IPR039426">
    <property type="entry name" value="TonB-dep_rcpt-like"/>
</dbReference>
<dbReference type="Gene3D" id="2.40.170.20">
    <property type="entry name" value="TonB-dependent receptor, beta-barrel domain"/>
    <property type="match status" value="1"/>
</dbReference>
<comment type="similarity">
    <text evidence="2 10 12">Belongs to the TonB-dependent receptor family.</text>
</comment>
<dbReference type="PROSITE" id="PS52016">
    <property type="entry name" value="TONB_DEPENDENT_REC_3"/>
    <property type="match status" value="1"/>
</dbReference>
<dbReference type="PANTHER" id="PTHR30069:SF41">
    <property type="entry name" value="HEME_HEMOPEXIN UTILIZATION PROTEIN C"/>
    <property type="match status" value="1"/>
</dbReference>
<evidence type="ECO:0000256" key="6">
    <source>
        <dbReference type="ARBA" id="ARBA00022729"/>
    </source>
</evidence>
<evidence type="ECO:0000256" key="4">
    <source>
        <dbReference type="ARBA" id="ARBA00022452"/>
    </source>
</evidence>
<keyword evidence="7 12" id="KW-0798">TonB box</keyword>
<keyword evidence="6 13" id="KW-0732">Signal</keyword>
<dbReference type="InterPro" id="IPR010917">
    <property type="entry name" value="TonB_rcpt_CS"/>
</dbReference>
<keyword evidence="9 10" id="KW-0998">Cell outer membrane</keyword>
<evidence type="ECO:0000256" key="3">
    <source>
        <dbReference type="ARBA" id="ARBA00022448"/>
    </source>
</evidence>
<evidence type="ECO:0000256" key="7">
    <source>
        <dbReference type="ARBA" id="ARBA00023077"/>
    </source>
</evidence>
<name>W7QT88_9ALTE</name>
<dbReference type="STRING" id="1328313.DS2_05900"/>
<dbReference type="PANTHER" id="PTHR30069">
    <property type="entry name" value="TONB-DEPENDENT OUTER MEMBRANE RECEPTOR"/>
    <property type="match status" value="1"/>
</dbReference>
<dbReference type="GO" id="GO:0009279">
    <property type="term" value="C:cell outer membrane"/>
    <property type="evidence" value="ECO:0007669"/>
    <property type="project" value="UniProtKB-SubCell"/>
</dbReference>
<keyword evidence="8 10" id="KW-0472">Membrane</keyword>
<keyword evidence="17" id="KW-1185">Reference proteome</keyword>
<evidence type="ECO:0000256" key="12">
    <source>
        <dbReference type="RuleBase" id="RU003357"/>
    </source>
</evidence>
<feature type="short sequence motif" description="TonB C-terminal box" evidence="11">
    <location>
        <begin position="642"/>
        <end position="659"/>
    </location>
</feature>
<evidence type="ECO:0000313" key="17">
    <source>
        <dbReference type="Proteomes" id="UP000019276"/>
    </source>
</evidence>
<dbReference type="Gene3D" id="2.170.130.10">
    <property type="entry name" value="TonB-dependent receptor, plug domain"/>
    <property type="match status" value="1"/>
</dbReference>
<dbReference type="Pfam" id="PF00593">
    <property type="entry name" value="TonB_dep_Rec_b-barrel"/>
    <property type="match status" value="1"/>
</dbReference>
<feature type="domain" description="TonB-dependent receptor-like beta-barrel" evidence="14">
    <location>
        <begin position="267"/>
        <end position="618"/>
    </location>
</feature>
<evidence type="ECO:0000256" key="8">
    <source>
        <dbReference type="ARBA" id="ARBA00023136"/>
    </source>
</evidence>
<evidence type="ECO:0000256" key="2">
    <source>
        <dbReference type="ARBA" id="ARBA00009810"/>
    </source>
</evidence>
<evidence type="ECO:0000259" key="15">
    <source>
        <dbReference type="Pfam" id="PF07715"/>
    </source>
</evidence>
<keyword evidence="5 10" id="KW-0812">Transmembrane</keyword>
<gene>
    <name evidence="16" type="ORF">DS2_05900</name>
</gene>
<dbReference type="AlphaFoldDB" id="W7QT88"/>
<evidence type="ECO:0000256" key="1">
    <source>
        <dbReference type="ARBA" id="ARBA00004571"/>
    </source>
</evidence>
<comment type="subcellular location">
    <subcellularLocation>
        <location evidence="1 10">Cell outer membrane</location>
        <topology evidence="1 10">Multi-pass membrane protein</topology>
    </subcellularLocation>
</comment>
<organism evidence="16 17">
    <name type="scientific">Catenovulum agarivorans DS-2</name>
    <dbReference type="NCBI Taxonomy" id="1328313"/>
    <lineage>
        <taxon>Bacteria</taxon>
        <taxon>Pseudomonadati</taxon>
        <taxon>Pseudomonadota</taxon>
        <taxon>Gammaproteobacteria</taxon>
        <taxon>Alteromonadales</taxon>
        <taxon>Alteromonadaceae</taxon>
        <taxon>Catenovulum</taxon>
    </lineage>
</organism>
<dbReference type="GO" id="GO:0044718">
    <property type="term" value="P:siderophore transmembrane transport"/>
    <property type="evidence" value="ECO:0007669"/>
    <property type="project" value="TreeGrafter"/>
</dbReference>
<feature type="signal peptide" evidence="13">
    <location>
        <begin position="1"/>
        <end position="21"/>
    </location>
</feature>
<reference evidence="16 17" key="1">
    <citation type="journal article" date="2014" name="Genome Announc.">
        <title>Draft Genome Sequence of the Agar-Degrading Bacterium Catenovulum sp. Strain DS-2, Isolated from Intestines of Haliotis diversicolor.</title>
        <authorList>
            <person name="Shan D."/>
            <person name="Li X."/>
            <person name="Gu Z."/>
            <person name="Wei G."/>
            <person name="Gao Z."/>
            <person name="Shao Z."/>
        </authorList>
    </citation>
    <scope>NUCLEOTIDE SEQUENCE [LARGE SCALE GENOMIC DNA]</scope>
    <source>
        <strain evidence="16 17">DS-2</strain>
    </source>
</reference>
<dbReference type="eggNOG" id="COG4771">
    <property type="taxonomic scope" value="Bacteria"/>
</dbReference>
<accession>W7QT88</accession>
<comment type="caution">
    <text evidence="16">The sequence shown here is derived from an EMBL/GenBank/DDBJ whole genome shotgun (WGS) entry which is preliminary data.</text>
</comment>
<proteinExistence type="inferred from homology"/>
<evidence type="ECO:0000256" key="11">
    <source>
        <dbReference type="PROSITE-ProRule" id="PRU10144"/>
    </source>
</evidence>
<dbReference type="SUPFAM" id="SSF56935">
    <property type="entry name" value="Porins"/>
    <property type="match status" value="1"/>
</dbReference>
<evidence type="ECO:0000256" key="5">
    <source>
        <dbReference type="ARBA" id="ARBA00022692"/>
    </source>
</evidence>
<dbReference type="InterPro" id="IPR012910">
    <property type="entry name" value="Plug_dom"/>
</dbReference>
<evidence type="ECO:0000256" key="9">
    <source>
        <dbReference type="ARBA" id="ARBA00023237"/>
    </source>
</evidence>
<evidence type="ECO:0008006" key="18">
    <source>
        <dbReference type="Google" id="ProtNLM"/>
    </source>
</evidence>
<evidence type="ECO:0000256" key="10">
    <source>
        <dbReference type="PROSITE-ProRule" id="PRU01360"/>
    </source>
</evidence>
<keyword evidence="4 10" id="KW-1134">Transmembrane beta strand</keyword>
<feature type="domain" description="TonB-dependent receptor plug" evidence="15">
    <location>
        <begin position="52"/>
        <end position="145"/>
    </location>
</feature>
<dbReference type="Pfam" id="PF07715">
    <property type="entry name" value="Plug"/>
    <property type="match status" value="1"/>
</dbReference>
<evidence type="ECO:0000256" key="13">
    <source>
        <dbReference type="SAM" id="SignalP"/>
    </source>
</evidence>
<evidence type="ECO:0000259" key="14">
    <source>
        <dbReference type="Pfam" id="PF00593"/>
    </source>
</evidence>
<dbReference type="Proteomes" id="UP000019276">
    <property type="component" value="Unassembled WGS sequence"/>
</dbReference>
<protein>
    <recommendedName>
        <fullName evidence="18">TonB-dependent receptor</fullName>
    </recommendedName>
</protein>
<dbReference type="PATRIC" id="fig|1328313.3.peg.1216"/>
<dbReference type="GO" id="GO:0015344">
    <property type="term" value="F:siderophore uptake transmembrane transporter activity"/>
    <property type="evidence" value="ECO:0007669"/>
    <property type="project" value="TreeGrafter"/>
</dbReference>
<dbReference type="EMBL" id="ARZY01000007">
    <property type="protein sequence ID" value="EWH11078.1"/>
    <property type="molecule type" value="Genomic_DNA"/>
</dbReference>
<evidence type="ECO:0000313" key="16">
    <source>
        <dbReference type="EMBL" id="EWH11078.1"/>
    </source>
</evidence>
<sequence length="659" mass="72181">MKMTTLTSAVITALISSPAWAEQQNNKKKVEQDDVEMIVVKGQATSGLDRLITDEELAKIQANDLADIFRSDTSINVGGSVGMSQKIYLRNVGEDMLHISIDGAEIAEAVFHHAGRLTVEPEILKQVEIEAGTGSAAVGPGALGGSVQLTTKNAIDMLKDSDANFGGLLKAAHFSNGDGNKLSLTAYAADDTRKYSAIVSLSKSDIGNLEDGDGNELVGTGSEKALGYIKGVAYLTDEQYVSVSYENLEEEGDILYKPELIPSNKNWLSPTKGTRESLIVNYGYDAIDSDAIDFRVTAYQTELEQTRFYGESPVYGEVVSKGINIKNKSQFDSLYLVYGLNYRTDESSLEETPTKEEGSVIGIFAQGVVNIADVVTLSTGARFDDYELTDWTGQKITDSGVSPNFSASVEVTEGLSLSAGYASAIRGPKVKDSYKVGYYTNDPDLKAETATNLEFGVDYQGENFEIGVGRYQSKIKDPIGNMAPWGKLAENLDHDLETEGYYLQVDFNIADFYAHIDLNHATSEFNGDTATRYFHSSTATSMGDNYLLDLSYEINQNIRLGWVTQYVEAMDPFEVLVDEGGDWEETLSVYKQGYTLHDFYASWQIVDSLKANLAVKNLFDKTYLSQGSVEDLTHNPGYEIISGQNSAGRDIRLTLAYSF</sequence>
<feature type="chain" id="PRO_5004901709" description="TonB-dependent receptor" evidence="13">
    <location>
        <begin position="22"/>
        <end position="659"/>
    </location>
</feature>
<keyword evidence="3 10" id="KW-0813">Transport</keyword>
<dbReference type="InterPro" id="IPR036942">
    <property type="entry name" value="Beta-barrel_TonB_sf"/>
</dbReference>